<keyword evidence="7 13" id="KW-0547">Nucleotide-binding</keyword>
<dbReference type="InterPro" id="IPR006195">
    <property type="entry name" value="aa-tRNA-synth_II"/>
</dbReference>
<dbReference type="PANTHER" id="PTHR11538">
    <property type="entry name" value="PHENYLALANYL-TRNA SYNTHETASE"/>
    <property type="match status" value="1"/>
</dbReference>
<keyword evidence="8 13" id="KW-0067">ATP-binding</keyword>
<dbReference type="PROSITE" id="PS50862">
    <property type="entry name" value="AA_TRNA_LIGASE_II"/>
    <property type="match status" value="1"/>
</dbReference>
<comment type="subcellular location">
    <subcellularLocation>
        <location evidence="1 13">Cytoplasm</location>
    </subcellularLocation>
</comment>
<keyword evidence="10 13" id="KW-0648">Protein biosynthesis</keyword>
<dbReference type="GO" id="GO:0005737">
    <property type="term" value="C:cytoplasm"/>
    <property type="evidence" value="ECO:0007669"/>
    <property type="project" value="UniProtKB-SubCell"/>
</dbReference>
<dbReference type="InterPro" id="IPR002319">
    <property type="entry name" value="Phenylalanyl-tRNA_Synthase"/>
</dbReference>
<dbReference type="GO" id="GO:0006432">
    <property type="term" value="P:phenylalanyl-tRNA aminoacylation"/>
    <property type="evidence" value="ECO:0007669"/>
    <property type="project" value="UniProtKB-UniRule"/>
</dbReference>
<reference evidence="16 17" key="1">
    <citation type="submission" date="2019-07" db="EMBL/GenBank/DDBJ databases">
        <authorList>
            <person name="Park Y.J."/>
            <person name="Jeong S.E."/>
            <person name="Jung H.S."/>
        </authorList>
    </citation>
    <scope>NUCLEOTIDE SEQUENCE [LARGE SCALE GENOMIC DNA]</scope>
    <source>
        <strain evidence="17">P16(2019)</strain>
    </source>
</reference>
<dbReference type="Pfam" id="PF01409">
    <property type="entry name" value="tRNA-synt_2d"/>
    <property type="match status" value="1"/>
</dbReference>
<proteinExistence type="inferred from homology"/>
<evidence type="ECO:0000256" key="7">
    <source>
        <dbReference type="ARBA" id="ARBA00022741"/>
    </source>
</evidence>
<evidence type="ECO:0000256" key="6">
    <source>
        <dbReference type="ARBA" id="ARBA00022723"/>
    </source>
</evidence>
<evidence type="ECO:0000259" key="15">
    <source>
        <dbReference type="PROSITE" id="PS50862"/>
    </source>
</evidence>
<evidence type="ECO:0000256" key="11">
    <source>
        <dbReference type="ARBA" id="ARBA00023146"/>
    </source>
</evidence>
<dbReference type="InterPro" id="IPR045864">
    <property type="entry name" value="aa-tRNA-synth_II/BPL/LPL"/>
</dbReference>
<evidence type="ECO:0000256" key="10">
    <source>
        <dbReference type="ARBA" id="ARBA00022917"/>
    </source>
</evidence>
<sequence>MKETLEALLNEALKKVELAEDERSLQEVRVSYLGKKGPITEVLRGMGKLSAEERPVIGQLANEVRDQIKASIDLKEKELEDIHISKQLEEEKLDVTMPGRPIMQGSRHPLQSVVEEVEDAFIGLGFNVEEGPEVESDYYNFEALNLPKDHPARDMQDSFYFTEELLLRTQTSPVQARTMERHQGKGPVKIVCPGKVFRRDNDDATHSHQFMQIEGLYVDHNVRMSDLRGVLDAFVKRFFGEDREIRLRPSFFPFTEPSVEVDVSCGICKGTGCRVCKQTGWIEVLGAGMVHPRVLEMSGFDPNQYSGFAFGMGVERLAMLKYAIDDIRHFYTNDVRFLSQFKRV</sequence>
<evidence type="ECO:0000256" key="5">
    <source>
        <dbReference type="ARBA" id="ARBA00022598"/>
    </source>
</evidence>
<dbReference type="Pfam" id="PF02912">
    <property type="entry name" value="Phe_tRNA-synt_N"/>
    <property type="match status" value="1"/>
</dbReference>
<evidence type="ECO:0000256" key="8">
    <source>
        <dbReference type="ARBA" id="ARBA00022840"/>
    </source>
</evidence>
<dbReference type="EC" id="6.1.1.20" evidence="13"/>
<comment type="cofactor">
    <cofactor evidence="13">
        <name>Mg(2+)</name>
        <dbReference type="ChEBI" id="CHEBI:18420"/>
    </cofactor>
    <text evidence="13">Binds 2 magnesium ions per tetramer.</text>
</comment>
<feature type="coiled-coil region" evidence="14">
    <location>
        <begin position="2"/>
        <end position="29"/>
    </location>
</feature>
<evidence type="ECO:0000256" key="4">
    <source>
        <dbReference type="ARBA" id="ARBA00022490"/>
    </source>
</evidence>
<evidence type="ECO:0000256" key="13">
    <source>
        <dbReference type="HAMAP-Rule" id="MF_00281"/>
    </source>
</evidence>
<comment type="subunit">
    <text evidence="3 13">Tetramer of two alpha and two beta subunits.</text>
</comment>
<comment type="similarity">
    <text evidence="2 13">Belongs to the class-II aminoacyl-tRNA synthetase family. Phe-tRNA synthetase alpha subunit type 1 subfamily.</text>
</comment>
<dbReference type="PANTHER" id="PTHR11538:SF41">
    <property type="entry name" value="PHENYLALANINE--TRNA LIGASE, MITOCHONDRIAL"/>
    <property type="match status" value="1"/>
</dbReference>
<keyword evidence="4 13" id="KW-0963">Cytoplasm</keyword>
<gene>
    <name evidence="13 16" type="primary">pheS</name>
    <name evidence="16" type="ORF">FN960_00155</name>
</gene>
<dbReference type="RefSeq" id="WP_143846353.1">
    <property type="nucleotide sequence ID" value="NZ_VLXZ01000001.1"/>
</dbReference>
<evidence type="ECO:0000256" key="1">
    <source>
        <dbReference type="ARBA" id="ARBA00004496"/>
    </source>
</evidence>
<protein>
    <recommendedName>
        <fullName evidence="13">Phenylalanine--tRNA ligase alpha subunit</fullName>
        <ecNumber evidence="13">6.1.1.20</ecNumber>
    </recommendedName>
    <alternativeName>
        <fullName evidence="13">Phenylalanyl-tRNA synthetase alpha subunit</fullName>
        <shortName evidence="13">PheRS</shortName>
    </alternativeName>
</protein>
<name>A0A554A2T7_9BACI</name>
<dbReference type="NCBIfam" id="TIGR00468">
    <property type="entry name" value="pheS"/>
    <property type="match status" value="1"/>
</dbReference>
<dbReference type="Gene3D" id="3.30.930.10">
    <property type="entry name" value="Bira Bifunctional Protein, Domain 2"/>
    <property type="match status" value="1"/>
</dbReference>
<comment type="catalytic activity">
    <reaction evidence="12 13">
        <text>tRNA(Phe) + L-phenylalanine + ATP = L-phenylalanyl-tRNA(Phe) + AMP + diphosphate + H(+)</text>
        <dbReference type="Rhea" id="RHEA:19413"/>
        <dbReference type="Rhea" id="RHEA-COMP:9668"/>
        <dbReference type="Rhea" id="RHEA-COMP:9699"/>
        <dbReference type="ChEBI" id="CHEBI:15378"/>
        <dbReference type="ChEBI" id="CHEBI:30616"/>
        <dbReference type="ChEBI" id="CHEBI:33019"/>
        <dbReference type="ChEBI" id="CHEBI:58095"/>
        <dbReference type="ChEBI" id="CHEBI:78442"/>
        <dbReference type="ChEBI" id="CHEBI:78531"/>
        <dbReference type="ChEBI" id="CHEBI:456215"/>
        <dbReference type="EC" id="6.1.1.20"/>
    </reaction>
</comment>
<keyword evidence="5 13" id="KW-0436">Ligase</keyword>
<evidence type="ECO:0000256" key="14">
    <source>
        <dbReference type="SAM" id="Coils"/>
    </source>
</evidence>
<evidence type="ECO:0000256" key="2">
    <source>
        <dbReference type="ARBA" id="ARBA00010207"/>
    </source>
</evidence>
<dbReference type="GO" id="GO:0000049">
    <property type="term" value="F:tRNA binding"/>
    <property type="evidence" value="ECO:0007669"/>
    <property type="project" value="InterPro"/>
</dbReference>
<dbReference type="GO" id="GO:0005524">
    <property type="term" value="F:ATP binding"/>
    <property type="evidence" value="ECO:0007669"/>
    <property type="project" value="UniProtKB-UniRule"/>
</dbReference>
<dbReference type="GO" id="GO:0016740">
    <property type="term" value="F:transferase activity"/>
    <property type="evidence" value="ECO:0007669"/>
    <property type="project" value="UniProtKB-ARBA"/>
</dbReference>
<dbReference type="SUPFAM" id="SSF55681">
    <property type="entry name" value="Class II aaRS and biotin synthetases"/>
    <property type="match status" value="1"/>
</dbReference>
<dbReference type="GO" id="GO:0004826">
    <property type="term" value="F:phenylalanine-tRNA ligase activity"/>
    <property type="evidence" value="ECO:0007669"/>
    <property type="project" value="UniProtKB-UniRule"/>
</dbReference>
<dbReference type="InterPro" id="IPR022911">
    <property type="entry name" value="Phe_tRNA_ligase_alpha1_bac"/>
</dbReference>
<feature type="binding site" evidence="13">
    <location>
        <position position="256"/>
    </location>
    <ligand>
        <name>Mg(2+)</name>
        <dbReference type="ChEBI" id="CHEBI:18420"/>
        <note>shared with beta subunit</note>
    </ligand>
</feature>
<dbReference type="InterPro" id="IPR004529">
    <property type="entry name" value="Phe-tRNA-synth_IIc_asu"/>
</dbReference>
<keyword evidence="6 13" id="KW-0479">Metal-binding</keyword>
<evidence type="ECO:0000313" key="17">
    <source>
        <dbReference type="Proteomes" id="UP000318521"/>
    </source>
</evidence>
<evidence type="ECO:0000256" key="12">
    <source>
        <dbReference type="ARBA" id="ARBA00049255"/>
    </source>
</evidence>
<dbReference type="EMBL" id="VLXZ01000001">
    <property type="protein sequence ID" value="TSB48007.1"/>
    <property type="molecule type" value="Genomic_DNA"/>
</dbReference>
<dbReference type="GO" id="GO:0140096">
    <property type="term" value="F:catalytic activity, acting on a protein"/>
    <property type="evidence" value="ECO:0007669"/>
    <property type="project" value="UniProtKB-ARBA"/>
</dbReference>
<dbReference type="HAMAP" id="MF_00281">
    <property type="entry name" value="Phe_tRNA_synth_alpha1"/>
    <property type="match status" value="1"/>
</dbReference>
<evidence type="ECO:0000256" key="3">
    <source>
        <dbReference type="ARBA" id="ARBA00011209"/>
    </source>
</evidence>
<feature type="domain" description="Aminoacyl-transfer RNA synthetases class-II family profile" evidence="15">
    <location>
        <begin position="111"/>
        <end position="340"/>
    </location>
</feature>
<dbReference type="CDD" id="cd00496">
    <property type="entry name" value="PheRS_alpha_core"/>
    <property type="match status" value="1"/>
</dbReference>
<dbReference type="InterPro" id="IPR004188">
    <property type="entry name" value="Phe-tRNA_ligase_II_N"/>
</dbReference>
<organism evidence="16 17">
    <name type="scientific">Alkalicoccobacillus porphyridii</name>
    <dbReference type="NCBI Taxonomy" id="2597270"/>
    <lineage>
        <taxon>Bacteria</taxon>
        <taxon>Bacillati</taxon>
        <taxon>Bacillota</taxon>
        <taxon>Bacilli</taxon>
        <taxon>Bacillales</taxon>
        <taxon>Bacillaceae</taxon>
        <taxon>Alkalicoccobacillus</taxon>
    </lineage>
</organism>
<dbReference type="OrthoDB" id="9800719at2"/>
<dbReference type="GO" id="GO:0000287">
    <property type="term" value="F:magnesium ion binding"/>
    <property type="evidence" value="ECO:0007669"/>
    <property type="project" value="UniProtKB-UniRule"/>
</dbReference>
<comment type="caution">
    <text evidence="16">The sequence shown here is derived from an EMBL/GenBank/DDBJ whole genome shotgun (WGS) entry which is preliminary data.</text>
</comment>
<evidence type="ECO:0000313" key="16">
    <source>
        <dbReference type="EMBL" id="TSB48007.1"/>
    </source>
</evidence>
<accession>A0A554A2T7</accession>
<keyword evidence="9 13" id="KW-0460">Magnesium</keyword>
<evidence type="ECO:0000256" key="9">
    <source>
        <dbReference type="ARBA" id="ARBA00022842"/>
    </source>
</evidence>
<dbReference type="InterPro" id="IPR010978">
    <property type="entry name" value="tRNA-bd_arm"/>
</dbReference>
<keyword evidence="17" id="KW-1185">Reference proteome</keyword>
<dbReference type="SUPFAM" id="SSF46589">
    <property type="entry name" value="tRNA-binding arm"/>
    <property type="match status" value="1"/>
</dbReference>
<dbReference type="AlphaFoldDB" id="A0A554A2T7"/>
<keyword evidence="14" id="KW-0175">Coiled coil</keyword>
<dbReference type="FunFam" id="3.30.930.10:FF:000003">
    <property type="entry name" value="Phenylalanine--tRNA ligase alpha subunit"/>
    <property type="match status" value="1"/>
</dbReference>
<dbReference type="Proteomes" id="UP000318521">
    <property type="component" value="Unassembled WGS sequence"/>
</dbReference>
<keyword evidence="11 13" id="KW-0030">Aminoacyl-tRNA synthetase</keyword>